<dbReference type="EMBL" id="REGN01012870">
    <property type="protein sequence ID" value="RMZ94677.1"/>
    <property type="molecule type" value="Genomic_DNA"/>
</dbReference>
<keyword evidence="3" id="KW-1185">Reference proteome</keyword>
<gene>
    <name evidence="2" type="ORF">BpHYR1_018315</name>
</gene>
<dbReference type="AlphaFoldDB" id="A0A3M7P7G1"/>
<feature type="coiled-coil region" evidence="1">
    <location>
        <begin position="191"/>
        <end position="218"/>
    </location>
</feature>
<protein>
    <submittedName>
        <fullName evidence="2">Uncharacterized protein</fullName>
    </submittedName>
</protein>
<accession>A0A3M7P7G1</accession>
<feature type="non-terminal residue" evidence="2">
    <location>
        <position position="376"/>
    </location>
</feature>
<name>A0A3M7P7G1_BRAPC</name>
<keyword evidence="1" id="KW-0175">Coiled coil</keyword>
<evidence type="ECO:0000256" key="1">
    <source>
        <dbReference type="SAM" id="Coils"/>
    </source>
</evidence>
<dbReference type="Proteomes" id="UP000276133">
    <property type="component" value="Unassembled WGS sequence"/>
</dbReference>
<evidence type="ECO:0000313" key="2">
    <source>
        <dbReference type="EMBL" id="RMZ94677.1"/>
    </source>
</evidence>
<reference evidence="2 3" key="1">
    <citation type="journal article" date="2018" name="Sci. Rep.">
        <title>Genomic signatures of local adaptation to the degree of environmental predictability in rotifers.</title>
        <authorList>
            <person name="Franch-Gras L."/>
            <person name="Hahn C."/>
            <person name="Garcia-Roger E.M."/>
            <person name="Carmona M.J."/>
            <person name="Serra M."/>
            <person name="Gomez A."/>
        </authorList>
    </citation>
    <scope>NUCLEOTIDE SEQUENCE [LARGE SCALE GENOMIC DNA]</scope>
    <source>
        <strain evidence="2">HYR1</strain>
    </source>
</reference>
<sequence>MLTELQTNISSLNLLICGSNSKNCSDRCGAIGCSTCGIECDSFVSSYSKYKNLEKKVNQTFDKKGSQLKKILTKLNSDRLGYKNFNDDLEFLKISLGNDLNQYRDKKMFVKNLINDMFNLSDRYQSNMEKIDDFTRHVTQFGGFESEKEFYFMLESIVEKELSLKKKYKLDEIDQDLHRHKKFDFIKLNNTDKITKLMNNLKNQLNETELRINEAEPRVNTLKNSFNFIERMQSQVNKTLESLKLKLSSIRINGITGQEGFFLKNINVTDVKKNVGFGNENLVLVRKKIEAIHRIFKNLMEQLKLSTSDEIIMHLIKLMDGLMRKNGEMVIKYEKIEKLKILNQELEARINRDKSNISLLKYNINSIRNRFAVDKF</sequence>
<proteinExistence type="predicted"/>
<evidence type="ECO:0000313" key="3">
    <source>
        <dbReference type="Proteomes" id="UP000276133"/>
    </source>
</evidence>
<organism evidence="2 3">
    <name type="scientific">Brachionus plicatilis</name>
    <name type="common">Marine rotifer</name>
    <name type="synonym">Brachionus muelleri</name>
    <dbReference type="NCBI Taxonomy" id="10195"/>
    <lineage>
        <taxon>Eukaryota</taxon>
        <taxon>Metazoa</taxon>
        <taxon>Spiralia</taxon>
        <taxon>Gnathifera</taxon>
        <taxon>Rotifera</taxon>
        <taxon>Eurotatoria</taxon>
        <taxon>Monogononta</taxon>
        <taxon>Pseudotrocha</taxon>
        <taxon>Ploima</taxon>
        <taxon>Brachionidae</taxon>
        <taxon>Brachionus</taxon>
    </lineage>
</organism>
<comment type="caution">
    <text evidence="2">The sequence shown here is derived from an EMBL/GenBank/DDBJ whole genome shotgun (WGS) entry which is preliminary data.</text>
</comment>